<reference evidence="2 3" key="1">
    <citation type="submission" date="2016-12" db="EMBL/GenBank/DDBJ databases">
        <title>Diversity of luminous bacteria.</title>
        <authorList>
            <person name="Yoshizawa S."/>
            <person name="Kogure K."/>
        </authorList>
    </citation>
    <scope>NUCLEOTIDE SEQUENCE [LARGE SCALE GENOMIC DNA]</scope>
    <source>
        <strain evidence="2 3">SA4-48</strain>
    </source>
</reference>
<keyword evidence="1" id="KW-1133">Transmembrane helix</keyword>
<dbReference type="InterPro" id="IPR021306">
    <property type="entry name" value="DUF2878"/>
</dbReference>
<keyword evidence="1" id="KW-0812">Transmembrane</keyword>
<keyword evidence="3" id="KW-1185">Reference proteome</keyword>
<feature type="transmembrane region" description="Helical" evidence="1">
    <location>
        <begin position="120"/>
        <end position="140"/>
    </location>
</feature>
<organism evidence="2 3">
    <name type="scientific">Psychrosphaera saromensis</name>
    <dbReference type="NCBI Taxonomy" id="716813"/>
    <lineage>
        <taxon>Bacteria</taxon>
        <taxon>Pseudomonadati</taxon>
        <taxon>Pseudomonadota</taxon>
        <taxon>Gammaproteobacteria</taxon>
        <taxon>Alteromonadales</taxon>
        <taxon>Pseudoalteromonadaceae</taxon>
        <taxon>Psychrosphaera</taxon>
    </lineage>
</organism>
<dbReference type="Proteomes" id="UP000239007">
    <property type="component" value="Unassembled WGS sequence"/>
</dbReference>
<feature type="transmembrane region" description="Helical" evidence="1">
    <location>
        <begin position="12"/>
        <end position="32"/>
    </location>
</feature>
<dbReference type="Pfam" id="PF11086">
    <property type="entry name" value="DUF2878"/>
    <property type="match status" value="1"/>
</dbReference>
<gene>
    <name evidence="2" type="ORF">BTO11_13005</name>
</gene>
<dbReference type="AlphaFoldDB" id="A0A2S7UWW6"/>
<evidence type="ECO:0000313" key="2">
    <source>
        <dbReference type="EMBL" id="PQJ54476.1"/>
    </source>
</evidence>
<evidence type="ECO:0000256" key="1">
    <source>
        <dbReference type="SAM" id="Phobius"/>
    </source>
</evidence>
<dbReference type="OrthoDB" id="6522758at2"/>
<accession>A0A2S7UWW6</accession>
<dbReference type="RefSeq" id="WP_105052996.1">
    <property type="nucleotide sequence ID" value="NZ_BMYG01000001.1"/>
</dbReference>
<sequence>MLINIIGFNLSWFGLVLLGNDFIPVTLCWLIYHVYQIARNKNTHNNENNKSTLSLSWRTEVVLISLVTATGILVDSALTLSGIFQFPEHHIIPLWLAMLWASFAATIAHSLQFLAKSKRLQLLIGFVFPPFSYLAGASFLSVELPYGPYITYFVLAPIWSILMLLFYQSLSFINRSGDNHVN</sequence>
<name>A0A2S7UWW6_9GAMM</name>
<keyword evidence="1" id="KW-0472">Membrane</keyword>
<protein>
    <recommendedName>
        <fullName evidence="4">DUF2878 domain-containing protein</fullName>
    </recommendedName>
</protein>
<comment type="caution">
    <text evidence="2">The sequence shown here is derived from an EMBL/GenBank/DDBJ whole genome shotgun (WGS) entry which is preliminary data.</text>
</comment>
<evidence type="ECO:0000313" key="3">
    <source>
        <dbReference type="Proteomes" id="UP000239007"/>
    </source>
</evidence>
<feature type="transmembrane region" description="Helical" evidence="1">
    <location>
        <begin position="90"/>
        <end position="108"/>
    </location>
</feature>
<proteinExistence type="predicted"/>
<feature type="transmembrane region" description="Helical" evidence="1">
    <location>
        <begin position="146"/>
        <end position="167"/>
    </location>
</feature>
<dbReference type="EMBL" id="MSCH01000003">
    <property type="protein sequence ID" value="PQJ54476.1"/>
    <property type="molecule type" value="Genomic_DNA"/>
</dbReference>
<feature type="transmembrane region" description="Helical" evidence="1">
    <location>
        <begin position="61"/>
        <end position="84"/>
    </location>
</feature>
<evidence type="ECO:0008006" key="4">
    <source>
        <dbReference type="Google" id="ProtNLM"/>
    </source>
</evidence>